<feature type="region of interest" description="Disordered" evidence="1">
    <location>
        <begin position="1"/>
        <end position="31"/>
    </location>
</feature>
<evidence type="ECO:0000313" key="3">
    <source>
        <dbReference type="Proteomes" id="UP000266723"/>
    </source>
</evidence>
<evidence type="ECO:0000256" key="1">
    <source>
        <dbReference type="SAM" id="MobiDB-lite"/>
    </source>
</evidence>
<reference evidence="2 3" key="1">
    <citation type="journal article" date="2020" name="BMC Genomics">
        <title>Intraspecific diversification of the crop wild relative Brassica cretica Lam. using demographic model selection.</title>
        <authorList>
            <person name="Kioukis A."/>
            <person name="Michalopoulou V.A."/>
            <person name="Briers L."/>
            <person name="Pirintsos S."/>
            <person name="Studholme D.J."/>
            <person name="Pavlidis P."/>
            <person name="Sarris P.F."/>
        </authorList>
    </citation>
    <scope>NUCLEOTIDE SEQUENCE [LARGE SCALE GENOMIC DNA]</scope>
    <source>
        <strain evidence="3">cv. PFS-1207/04</strain>
    </source>
</reference>
<sequence length="174" mass="18823">MINSEELEANRGEAQKEVIQYTDADDPAERAPRRLRVRQPEAQVNIEILTTRKGSGKKTTTPPSSASQARIPISERLGNISPSSGSQARVPISTRLGLSSPNSGPQTRLPVSARLGPLPEIDIASASRIPIMERLGPLLDEVMETEVADPEGPPIASKRKPGRPPGKRREEAHC</sequence>
<keyword evidence="3" id="KW-1185">Reference proteome</keyword>
<feature type="compositionally biased region" description="Polar residues" evidence="1">
    <location>
        <begin position="96"/>
        <end position="106"/>
    </location>
</feature>
<proteinExistence type="predicted"/>
<feature type="region of interest" description="Disordered" evidence="1">
    <location>
        <begin position="94"/>
        <end position="113"/>
    </location>
</feature>
<comment type="caution">
    <text evidence="2">The sequence shown here is derived from an EMBL/GenBank/DDBJ whole genome shotgun (WGS) entry which is preliminary data.</text>
</comment>
<name>A0ABQ7CKR8_BRACR</name>
<dbReference type="EMBL" id="QGKV02000832">
    <property type="protein sequence ID" value="KAF3552106.1"/>
    <property type="molecule type" value="Genomic_DNA"/>
</dbReference>
<accession>A0ABQ7CKR8</accession>
<evidence type="ECO:0000313" key="2">
    <source>
        <dbReference type="EMBL" id="KAF3552106.1"/>
    </source>
</evidence>
<protein>
    <submittedName>
        <fullName evidence="2">Uncharacterized protein</fullName>
    </submittedName>
</protein>
<feature type="compositionally biased region" description="Basic residues" evidence="1">
    <location>
        <begin position="157"/>
        <end position="166"/>
    </location>
</feature>
<feature type="region of interest" description="Disordered" evidence="1">
    <location>
        <begin position="145"/>
        <end position="174"/>
    </location>
</feature>
<gene>
    <name evidence="2" type="ORF">DY000_02006109</name>
</gene>
<feature type="region of interest" description="Disordered" evidence="1">
    <location>
        <begin position="48"/>
        <end position="89"/>
    </location>
</feature>
<feature type="compositionally biased region" description="Low complexity" evidence="1">
    <location>
        <begin position="51"/>
        <end position="65"/>
    </location>
</feature>
<dbReference type="Proteomes" id="UP000266723">
    <property type="component" value="Unassembled WGS sequence"/>
</dbReference>
<organism evidence="2 3">
    <name type="scientific">Brassica cretica</name>
    <name type="common">Mustard</name>
    <dbReference type="NCBI Taxonomy" id="69181"/>
    <lineage>
        <taxon>Eukaryota</taxon>
        <taxon>Viridiplantae</taxon>
        <taxon>Streptophyta</taxon>
        <taxon>Embryophyta</taxon>
        <taxon>Tracheophyta</taxon>
        <taxon>Spermatophyta</taxon>
        <taxon>Magnoliopsida</taxon>
        <taxon>eudicotyledons</taxon>
        <taxon>Gunneridae</taxon>
        <taxon>Pentapetalae</taxon>
        <taxon>rosids</taxon>
        <taxon>malvids</taxon>
        <taxon>Brassicales</taxon>
        <taxon>Brassicaceae</taxon>
        <taxon>Brassiceae</taxon>
        <taxon>Brassica</taxon>
    </lineage>
</organism>